<evidence type="ECO:0000256" key="4">
    <source>
        <dbReference type="ARBA" id="ARBA00022679"/>
    </source>
</evidence>
<evidence type="ECO:0000256" key="9">
    <source>
        <dbReference type="HAMAP-Rule" id="MF_00834"/>
    </source>
</evidence>
<name>A6DH19_9BACT</name>
<feature type="binding site" evidence="9">
    <location>
        <position position="147"/>
    </location>
    <ligand>
        <name>substrate</name>
    </ligand>
</feature>
<feature type="binding site" evidence="9">
    <location>
        <position position="313"/>
    </location>
    <ligand>
        <name>substrate</name>
    </ligand>
</feature>
<comment type="function">
    <text evidence="9">Catalyzes the transfer of the alpha-amino group from S-adenosyl-L-methionine (SAM) to 7-keto-8-aminopelargonic acid (KAPA) to form 7,8-diaminopelargonic acid (DAPA). It is the only aminotransferase known to utilize SAM as an amino donor.</text>
</comment>
<dbReference type="Gene3D" id="3.40.640.10">
    <property type="entry name" value="Type I PLP-dependent aspartate aminotransferase-like (Major domain)"/>
    <property type="match status" value="1"/>
</dbReference>
<feature type="binding site" evidence="9">
    <location>
        <begin position="314"/>
        <end position="315"/>
    </location>
    <ligand>
        <name>pyridoxal 5'-phosphate</name>
        <dbReference type="ChEBI" id="CHEBI:597326"/>
    </ligand>
</feature>
<proteinExistence type="inferred from homology"/>
<feature type="modified residue" description="N6-(pyridoxal phosphate)lysine" evidence="9">
    <location>
        <position position="278"/>
    </location>
</feature>
<dbReference type="EC" id="2.6.1.62" evidence="9"/>
<protein>
    <recommendedName>
        <fullName evidence="9">Adenosylmethionine-8-amino-7-oxononanoate aminotransferase</fullName>
        <ecNumber evidence="9">2.6.1.62</ecNumber>
    </recommendedName>
    <alternativeName>
        <fullName evidence="9">7,8-diamino-pelargonic acid aminotransferase</fullName>
        <shortName evidence="9">DAPA AT</shortName>
        <shortName evidence="9">DAPA aminotransferase</shortName>
    </alternativeName>
    <alternativeName>
        <fullName evidence="9">7,8-diaminononanoate synthase</fullName>
        <shortName evidence="9">DANS</shortName>
    </alternativeName>
    <alternativeName>
        <fullName evidence="9">Diaminopelargonic acid synthase</fullName>
    </alternativeName>
</protein>
<dbReference type="eggNOG" id="COG0161">
    <property type="taxonomic scope" value="Bacteria"/>
</dbReference>
<dbReference type="GO" id="GO:0004141">
    <property type="term" value="F:dethiobiotin synthase activity"/>
    <property type="evidence" value="ECO:0007669"/>
    <property type="project" value="TreeGrafter"/>
</dbReference>
<comment type="catalytic activity">
    <reaction evidence="8 9">
        <text>(8S)-8-amino-7-oxononanoate + S-adenosyl-L-methionine = S-adenosyl-4-methylsulfanyl-2-oxobutanoate + (7R,8S)-7,8-diammoniononanoate</text>
        <dbReference type="Rhea" id="RHEA:16861"/>
        <dbReference type="ChEBI" id="CHEBI:16490"/>
        <dbReference type="ChEBI" id="CHEBI:59789"/>
        <dbReference type="ChEBI" id="CHEBI:149468"/>
        <dbReference type="ChEBI" id="CHEBI:149469"/>
        <dbReference type="EC" id="2.6.1.62"/>
    </reaction>
</comment>
<comment type="pathway">
    <text evidence="2 9">Cofactor biosynthesis; biotin biosynthesis; 7,8-diaminononanoate from 8-amino-7-oxononanoate (SAM route): step 1/1.</text>
</comment>
<feature type="binding site" evidence="9">
    <location>
        <position position="405"/>
    </location>
    <ligand>
        <name>substrate</name>
    </ligand>
</feature>
<dbReference type="Gene3D" id="3.90.1150.10">
    <property type="entry name" value="Aspartate Aminotransferase, domain 1"/>
    <property type="match status" value="1"/>
</dbReference>
<dbReference type="SUPFAM" id="SSF53383">
    <property type="entry name" value="PLP-dependent transferases"/>
    <property type="match status" value="1"/>
</dbReference>
<organism evidence="10 11">
    <name type="scientific">Lentisphaera araneosa HTCC2155</name>
    <dbReference type="NCBI Taxonomy" id="313628"/>
    <lineage>
        <taxon>Bacteria</taxon>
        <taxon>Pseudomonadati</taxon>
        <taxon>Lentisphaerota</taxon>
        <taxon>Lentisphaeria</taxon>
        <taxon>Lentisphaerales</taxon>
        <taxon>Lentisphaeraceae</taxon>
        <taxon>Lentisphaera</taxon>
    </lineage>
</organism>
<dbReference type="STRING" id="313628.LNTAR_13837"/>
<evidence type="ECO:0000256" key="8">
    <source>
        <dbReference type="ARBA" id="ARBA00048449"/>
    </source>
</evidence>
<evidence type="ECO:0000256" key="2">
    <source>
        <dbReference type="ARBA" id="ARBA00005063"/>
    </source>
</evidence>
<dbReference type="NCBIfam" id="TIGR00508">
    <property type="entry name" value="bioA"/>
    <property type="match status" value="1"/>
</dbReference>
<accession>A6DH19</accession>
<dbReference type="RefSeq" id="WP_007277204.1">
    <property type="nucleotide sequence ID" value="NZ_ABCK01000003.1"/>
</dbReference>
<keyword evidence="3 9" id="KW-0032">Aminotransferase</keyword>
<gene>
    <name evidence="9" type="primary">bioA</name>
    <name evidence="10" type="ORF">LNTAR_13837</name>
</gene>
<dbReference type="EMBL" id="ABCK01000003">
    <property type="protein sequence ID" value="EDM28902.1"/>
    <property type="molecule type" value="Genomic_DNA"/>
</dbReference>
<feature type="binding site" evidence="9">
    <location>
        <position position="55"/>
    </location>
    <ligand>
        <name>substrate</name>
    </ligand>
</feature>
<dbReference type="GO" id="GO:0009102">
    <property type="term" value="P:biotin biosynthetic process"/>
    <property type="evidence" value="ECO:0007669"/>
    <property type="project" value="UniProtKB-UniRule"/>
</dbReference>
<dbReference type="InterPro" id="IPR015422">
    <property type="entry name" value="PyrdxlP-dep_Trfase_small"/>
</dbReference>
<dbReference type="PROSITE" id="PS00600">
    <property type="entry name" value="AA_TRANSFER_CLASS_3"/>
    <property type="match status" value="1"/>
</dbReference>
<comment type="subunit">
    <text evidence="9">Homodimer.</text>
</comment>
<dbReference type="InterPro" id="IPR015421">
    <property type="entry name" value="PyrdxlP-dep_Trfase_major"/>
</dbReference>
<keyword evidence="9" id="KW-0963">Cytoplasm</keyword>
<keyword evidence="7 9" id="KW-0663">Pyridoxal phosphate</keyword>
<evidence type="ECO:0000256" key="5">
    <source>
        <dbReference type="ARBA" id="ARBA00022691"/>
    </source>
</evidence>
<dbReference type="InterPro" id="IPR005815">
    <property type="entry name" value="BioA"/>
</dbReference>
<dbReference type="HAMAP" id="MF_00834">
    <property type="entry name" value="BioA"/>
    <property type="match status" value="1"/>
</dbReference>
<keyword evidence="6 9" id="KW-0093">Biotin biosynthesis</keyword>
<evidence type="ECO:0000313" key="10">
    <source>
        <dbReference type="EMBL" id="EDM28902.1"/>
    </source>
</evidence>
<dbReference type="InterPro" id="IPR049704">
    <property type="entry name" value="Aminotrans_3_PPA_site"/>
</dbReference>
<comment type="caution">
    <text evidence="10">The sequence shown here is derived from an EMBL/GenBank/DDBJ whole genome shotgun (WGS) entry which is preliminary data.</text>
</comment>
<evidence type="ECO:0000256" key="3">
    <source>
        <dbReference type="ARBA" id="ARBA00022576"/>
    </source>
</evidence>
<feature type="binding site" evidence="9">
    <location>
        <position position="249"/>
    </location>
    <ligand>
        <name>pyridoxal 5'-phosphate</name>
        <dbReference type="ChEBI" id="CHEBI:597326"/>
    </ligand>
</feature>
<dbReference type="PANTHER" id="PTHR42684:SF3">
    <property type="entry name" value="ADENOSYLMETHIONINE-8-AMINO-7-OXONONANOATE AMINOTRANSFERASE"/>
    <property type="match status" value="1"/>
</dbReference>
<keyword evidence="4 9" id="KW-0808">Transferase</keyword>
<keyword evidence="5 9" id="KW-0949">S-adenosyl-L-methionine</keyword>
<dbReference type="OrthoDB" id="9801834at2"/>
<reference evidence="10 11" key="1">
    <citation type="journal article" date="2010" name="J. Bacteriol.">
        <title>Genome sequence of Lentisphaera araneosa HTCC2155T, the type species of the order Lentisphaerales in the phylum Lentisphaerae.</title>
        <authorList>
            <person name="Thrash J.C."/>
            <person name="Cho J.C."/>
            <person name="Vergin K.L."/>
            <person name="Morris R.M."/>
            <person name="Giovannoni S.J."/>
        </authorList>
    </citation>
    <scope>NUCLEOTIDE SEQUENCE [LARGE SCALE GENOMIC DNA]</scope>
    <source>
        <strain evidence="10 11">HTCC2155</strain>
    </source>
</reference>
<evidence type="ECO:0000256" key="1">
    <source>
        <dbReference type="ARBA" id="ARBA00001933"/>
    </source>
</evidence>
<dbReference type="CDD" id="cd00610">
    <property type="entry name" value="OAT_like"/>
    <property type="match status" value="1"/>
</dbReference>
<dbReference type="GO" id="GO:0005737">
    <property type="term" value="C:cytoplasm"/>
    <property type="evidence" value="ECO:0007669"/>
    <property type="project" value="UniProtKB-SubCell"/>
</dbReference>
<comment type="subcellular location">
    <subcellularLocation>
        <location evidence="9">Cytoplasm</location>
    </subcellularLocation>
</comment>
<dbReference type="InterPro" id="IPR015424">
    <property type="entry name" value="PyrdxlP-dep_Trfase"/>
</dbReference>
<dbReference type="Pfam" id="PF00202">
    <property type="entry name" value="Aminotran_3"/>
    <property type="match status" value="1"/>
</dbReference>
<comment type="cofactor">
    <cofactor evidence="1 9">
        <name>pyridoxal 5'-phosphate</name>
        <dbReference type="ChEBI" id="CHEBI:597326"/>
    </cofactor>
</comment>
<dbReference type="AlphaFoldDB" id="A6DH19"/>
<dbReference type="GO" id="GO:0030170">
    <property type="term" value="F:pyridoxal phosphate binding"/>
    <property type="evidence" value="ECO:0007669"/>
    <property type="project" value="UniProtKB-UniRule"/>
</dbReference>
<feature type="binding site" evidence="9">
    <location>
        <begin position="114"/>
        <end position="115"/>
    </location>
    <ligand>
        <name>pyridoxal 5'-phosphate</name>
        <dbReference type="ChEBI" id="CHEBI:597326"/>
    </ligand>
</feature>
<dbReference type="InterPro" id="IPR005814">
    <property type="entry name" value="Aminotrans_3"/>
</dbReference>
<keyword evidence="11" id="KW-1185">Reference proteome</keyword>
<dbReference type="UniPathway" id="UPA00078">
    <property type="reaction ID" value="UER00160"/>
</dbReference>
<dbReference type="GO" id="GO:0004015">
    <property type="term" value="F:adenosylmethionine-8-amino-7-oxononanoate transaminase activity"/>
    <property type="evidence" value="ECO:0007669"/>
    <property type="project" value="UniProtKB-UniRule"/>
</dbReference>
<feature type="site" description="Participates in the substrate recognition with KAPA and in a stacking interaction with the adenine ring of SAM" evidence="9">
    <location>
        <position position="18"/>
    </location>
</feature>
<evidence type="ECO:0000256" key="6">
    <source>
        <dbReference type="ARBA" id="ARBA00022756"/>
    </source>
</evidence>
<evidence type="ECO:0000313" key="11">
    <source>
        <dbReference type="Proteomes" id="UP000004947"/>
    </source>
</evidence>
<evidence type="ECO:0000256" key="7">
    <source>
        <dbReference type="ARBA" id="ARBA00022898"/>
    </source>
</evidence>
<sequence length="441" mass="49184">MNLSDLQKRDLKHLWHPCAQMKDYESFPPMEIVSAKGSLLQTANDGEMIDIISSWWCKSLGHGHEDIQQSVKNQMDKFEHVILANTSNELIVNLCEKMIALNPAYDKVFFADSGSDGVEVAVKMSLQYQQQNGQEQRKKFMSLQNAYHGETILTLALGDCGLYSAPYAALMPEVKKILDVPYVTGRVEDLEEEDFSELLKPLEEYEDELAGIVIEPVLQGAGGMLFYHPSFIKALREWTSERGVHLIADEILTGIGRLGKARACEFANVVPDFSVFSKSMTAGFTPMSCVLTTNEIFDGFYDEYESGRAFMHSNTYTGNAISAAAAVAAIDYYEREQVFARVAKDSAYMHQLFEDVAKDTGALLNVRSCGFVAAADLDVSLKGLDKKRCGYSLYKKAVKKGLLLRPLGDTVYFLPPLNTSNELLAKSADIMKELIFEELRS</sequence>
<dbReference type="PANTHER" id="PTHR42684">
    <property type="entry name" value="ADENOSYLMETHIONINE-8-AMINO-7-OXONONANOATE AMINOTRANSFERASE"/>
    <property type="match status" value="1"/>
</dbReference>
<comment type="similarity">
    <text evidence="9">Belongs to the class-III pyridoxal-phosphate-dependent aminotransferase family. BioA subfamily.</text>
</comment>
<feature type="binding site" evidence="9">
    <location>
        <position position="278"/>
    </location>
    <ligand>
        <name>substrate</name>
    </ligand>
</feature>
<dbReference type="Proteomes" id="UP000004947">
    <property type="component" value="Unassembled WGS sequence"/>
</dbReference>